<dbReference type="Pfam" id="PF04909">
    <property type="entry name" value="Amidohydro_2"/>
    <property type="match status" value="1"/>
</dbReference>
<gene>
    <name evidence="3" type="ORF">ENK44_00675</name>
</gene>
<comment type="caution">
    <text evidence="3">The sequence shown here is derived from an EMBL/GenBank/DDBJ whole genome shotgun (WGS) entry which is preliminary data.</text>
</comment>
<name>A0A7V4TZP1_CALAY</name>
<dbReference type="GO" id="GO:0016787">
    <property type="term" value="F:hydrolase activity"/>
    <property type="evidence" value="ECO:0007669"/>
    <property type="project" value="InterPro"/>
</dbReference>
<sequence length="367" mass="42167">MIRSNKQVTIFTNVLFIVFFYLSPVNAQTSPDQLLLKNFRPKSIYKIPQTVIEKARYPVIDMHSHEYAQSPAEVKRWVKTMDEAGIEKTIILSYATGSRFDSIYQAYAGRYPERFEVWCGFDYTGYDQPGFGPDAVAELVRCFEKGATGVGELGDKGKGLFYSKPGPPAWGMHLDDPRMDPLLEKCAELNMPVNIHVAEPKWMYEPMDSTNDGLMNAYTWRVDVKPGVVDHEGMIAVLERALKRHPQTTFIACHFANCSYDLNKLGRLLDKYPNLYADIAARYAETAPIPRFVKKFIETYQDRLFYGTDMGLGKKMYQVTFRILESADEHFYEIELFGYHWPLYGLGLSDTVLKKLYRQNALKILSK</sequence>
<feature type="domain" description="Amidohydrolase-related" evidence="2">
    <location>
        <begin position="129"/>
        <end position="365"/>
    </location>
</feature>
<evidence type="ECO:0000313" key="3">
    <source>
        <dbReference type="EMBL" id="HGY54189.1"/>
    </source>
</evidence>
<evidence type="ECO:0000256" key="1">
    <source>
        <dbReference type="ARBA" id="ARBA00023239"/>
    </source>
</evidence>
<protein>
    <submittedName>
        <fullName evidence="3">Amidohydrolase</fullName>
    </submittedName>
</protein>
<accession>A0A7V4TZP1</accession>
<dbReference type="Proteomes" id="UP000885779">
    <property type="component" value="Unassembled WGS sequence"/>
</dbReference>
<proteinExistence type="predicted"/>
<dbReference type="GO" id="GO:0016831">
    <property type="term" value="F:carboxy-lyase activity"/>
    <property type="evidence" value="ECO:0007669"/>
    <property type="project" value="InterPro"/>
</dbReference>
<evidence type="ECO:0000259" key="2">
    <source>
        <dbReference type="Pfam" id="PF04909"/>
    </source>
</evidence>
<dbReference type="PANTHER" id="PTHR21240">
    <property type="entry name" value="2-AMINO-3-CARBOXYLMUCONATE-6-SEMIALDEHYDE DECARBOXYLASE"/>
    <property type="match status" value="1"/>
</dbReference>
<dbReference type="GO" id="GO:0019748">
    <property type="term" value="P:secondary metabolic process"/>
    <property type="evidence" value="ECO:0007669"/>
    <property type="project" value="TreeGrafter"/>
</dbReference>
<dbReference type="InterPro" id="IPR032465">
    <property type="entry name" value="ACMSD"/>
</dbReference>
<dbReference type="Gene3D" id="3.20.20.140">
    <property type="entry name" value="Metal-dependent hydrolases"/>
    <property type="match status" value="1"/>
</dbReference>
<dbReference type="AlphaFoldDB" id="A0A7V4TZP1"/>
<keyword evidence="1" id="KW-0456">Lyase</keyword>
<dbReference type="EMBL" id="DRQG01000007">
    <property type="protein sequence ID" value="HGY54189.1"/>
    <property type="molecule type" value="Genomic_DNA"/>
</dbReference>
<dbReference type="GO" id="GO:0005737">
    <property type="term" value="C:cytoplasm"/>
    <property type="evidence" value="ECO:0007669"/>
    <property type="project" value="TreeGrafter"/>
</dbReference>
<organism evidence="3">
    <name type="scientific">Caldithrix abyssi</name>
    <dbReference type="NCBI Taxonomy" id="187145"/>
    <lineage>
        <taxon>Bacteria</taxon>
        <taxon>Pseudomonadati</taxon>
        <taxon>Calditrichota</taxon>
        <taxon>Calditrichia</taxon>
        <taxon>Calditrichales</taxon>
        <taxon>Calditrichaceae</taxon>
        <taxon>Caldithrix</taxon>
    </lineage>
</organism>
<dbReference type="PANTHER" id="PTHR21240:SF28">
    <property type="entry name" value="ISO-OROTATE DECARBOXYLASE (EUROFUNG)"/>
    <property type="match status" value="1"/>
</dbReference>
<dbReference type="SUPFAM" id="SSF51556">
    <property type="entry name" value="Metallo-dependent hydrolases"/>
    <property type="match status" value="1"/>
</dbReference>
<dbReference type="InterPro" id="IPR006680">
    <property type="entry name" value="Amidohydro-rel"/>
</dbReference>
<dbReference type="InterPro" id="IPR032466">
    <property type="entry name" value="Metal_Hydrolase"/>
</dbReference>
<reference evidence="3" key="1">
    <citation type="journal article" date="2020" name="mSystems">
        <title>Genome- and Community-Level Interaction Insights into Carbon Utilization and Element Cycling Functions of Hydrothermarchaeota in Hydrothermal Sediment.</title>
        <authorList>
            <person name="Zhou Z."/>
            <person name="Liu Y."/>
            <person name="Xu W."/>
            <person name="Pan J."/>
            <person name="Luo Z.H."/>
            <person name="Li M."/>
        </authorList>
    </citation>
    <scope>NUCLEOTIDE SEQUENCE [LARGE SCALE GENOMIC DNA]</scope>
    <source>
        <strain evidence="3">HyVt-577</strain>
    </source>
</reference>